<dbReference type="NCBIfam" id="TIGR02937">
    <property type="entry name" value="sigma70-ECF"/>
    <property type="match status" value="1"/>
</dbReference>
<evidence type="ECO:0000256" key="4">
    <source>
        <dbReference type="ARBA" id="ARBA00023163"/>
    </source>
</evidence>
<dbReference type="InterPro" id="IPR039425">
    <property type="entry name" value="RNA_pol_sigma-70-like"/>
</dbReference>
<reference evidence="6 7" key="1">
    <citation type="submission" date="2018-03" db="EMBL/GenBank/DDBJ databases">
        <title>Genomic Encyclopedia of Archaeal and Bacterial Type Strains, Phase II (KMG-II): from individual species to whole genera.</title>
        <authorList>
            <person name="Goeker M."/>
        </authorList>
    </citation>
    <scope>NUCLEOTIDE SEQUENCE [LARGE SCALE GENOMIC DNA]</scope>
    <source>
        <strain evidence="6 7">DSM 29057</strain>
    </source>
</reference>
<evidence type="ECO:0000259" key="5">
    <source>
        <dbReference type="Pfam" id="PF08281"/>
    </source>
</evidence>
<dbReference type="InterPro" id="IPR013324">
    <property type="entry name" value="RNA_pol_sigma_r3/r4-like"/>
</dbReference>
<comment type="caution">
    <text evidence="6">The sequence shown here is derived from an EMBL/GenBank/DDBJ whole genome shotgun (WGS) entry which is preliminary data.</text>
</comment>
<dbReference type="InterPro" id="IPR013249">
    <property type="entry name" value="RNA_pol_sigma70_r4_t2"/>
</dbReference>
<dbReference type="PANTHER" id="PTHR43133:SF46">
    <property type="entry name" value="RNA POLYMERASE SIGMA-70 FACTOR ECF SUBFAMILY"/>
    <property type="match status" value="1"/>
</dbReference>
<dbReference type="GO" id="GO:0016987">
    <property type="term" value="F:sigma factor activity"/>
    <property type="evidence" value="ECO:0007669"/>
    <property type="project" value="UniProtKB-KW"/>
</dbReference>
<dbReference type="AlphaFoldDB" id="A0A2P8GBP8"/>
<keyword evidence="2" id="KW-0805">Transcription regulation</keyword>
<dbReference type="Pfam" id="PF08281">
    <property type="entry name" value="Sigma70_r4_2"/>
    <property type="match status" value="1"/>
</dbReference>
<dbReference type="GO" id="GO:0003677">
    <property type="term" value="F:DNA binding"/>
    <property type="evidence" value="ECO:0007669"/>
    <property type="project" value="InterPro"/>
</dbReference>
<feature type="domain" description="RNA polymerase sigma factor 70 region 4 type 2" evidence="5">
    <location>
        <begin position="126"/>
        <end position="175"/>
    </location>
</feature>
<evidence type="ECO:0000313" key="6">
    <source>
        <dbReference type="EMBL" id="PSL31398.1"/>
    </source>
</evidence>
<dbReference type="InterPro" id="IPR036388">
    <property type="entry name" value="WH-like_DNA-bd_sf"/>
</dbReference>
<keyword evidence="4" id="KW-0804">Transcription</keyword>
<dbReference type="PANTHER" id="PTHR43133">
    <property type="entry name" value="RNA POLYMERASE ECF-TYPE SIGMA FACTO"/>
    <property type="match status" value="1"/>
</dbReference>
<evidence type="ECO:0000313" key="7">
    <source>
        <dbReference type="Proteomes" id="UP000241964"/>
    </source>
</evidence>
<dbReference type="GO" id="GO:0006352">
    <property type="term" value="P:DNA-templated transcription initiation"/>
    <property type="evidence" value="ECO:0007669"/>
    <property type="project" value="InterPro"/>
</dbReference>
<dbReference type="RefSeq" id="WP_106594739.1">
    <property type="nucleotide sequence ID" value="NZ_PYAS01000003.1"/>
</dbReference>
<comment type="similarity">
    <text evidence="1">Belongs to the sigma-70 factor family. ECF subfamily.</text>
</comment>
<organism evidence="6 7">
    <name type="scientific">Dyadobacter jiangsuensis</name>
    <dbReference type="NCBI Taxonomy" id="1591085"/>
    <lineage>
        <taxon>Bacteria</taxon>
        <taxon>Pseudomonadati</taxon>
        <taxon>Bacteroidota</taxon>
        <taxon>Cytophagia</taxon>
        <taxon>Cytophagales</taxon>
        <taxon>Spirosomataceae</taxon>
        <taxon>Dyadobacter</taxon>
    </lineage>
</organism>
<keyword evidence="7" id="KW-1185">Reference proteome</keyword>
<dbReference type="InterPro" id="IPR014284">
    <property type="entry name" value="RNA_pol_sigma-70_dom"/>
</dbReference>
<protein>
    <submittedName>
        <fullName evidence="6">RNA polymerase sigma factor (Sigma-70 family)</fullName>
    </submittedName>
</protein>
<dbReference type="SUPFAM" id="SSF88659">
    <property type="entry name" value="Sigma3 and sigma4 domains of RNA polymerase sigma factors"/>
    <property type="match status" value="1"/>
</dbReference>
<dbReference type="EMBL" id="PYAS01000003">
    <property type="protein sequence ID" value="PSL31398.1"/>
    <property type="molecule type" value="Genomic_DNA"/>
</dbReference>
<evidence type="ECO:0000256" key="2">
    <source>
        <dbReference type="ARBA" id="ARBA00023015"/>
    </source>
</evidence>
<dbReference type="InterPro" id="IPR013325">
    <property type="entry name" value="RNA_pol_sigma_r2"/>
</dbReference>
<evidence type="ECO:0000256" key="3">
    <source>
        <dbReference type="ARBA" id="ARBA00023082"/>
    </source>
</evidence>
<evidence type="ECO:0000256" key="1">
    <source>
        <dbReference type="ARBA" id="ARBA00010641"/>
    </source>
</evidence>
<dbReference type="Proteomes" id="UP000241964">
    <property type="component" value="Unassembled WGS sequence"/>
</dbReference>
<dbReference type="OrthoDB" id="9150024at2"/>
<proteinExistence type="inferred from homology"/>
<keyword evidence="3" id="KW-0731">Sigma factor</keyword>
<accession>A0A2P8GBP8</accession>
<sequence>MVDQFVLWKDFRNGDEKAFETLLHLFYTPLYEYGFRFQKDESRLQDALHDLMISLWERREHLNDTPNLRLYLFKSFRHQIFREKQQKAPMSIETEDSFLPIDSSFFSESVEGEIIRNEVDFEKRSKIQNVLGKLTSRQQEILHLKFYENLSNEEIAEFLQIGRPAVANLLYQASKLFRLHWNSELVLALLSFCHLL</sequence>
<gene>
    <name evidence="6" type="ORF">CLV60_103264</name>
</gene>
<dbReference type="SUPFAM" id="SSF88946">
    <property type="entry name" value="Sigma2 domain of RNA polymerase sigma factors"/>
    <property type="match status" value="1"/>
</dbReference>
<name>A0A2P8GBP8_9BACT</name>
<dbReference type="Gene3D" id="1.10.10.10">
    <property type="entry name" value="Winged helix-like DNA-binding domain superfamily/Winged helix DNA-binding domain"/>
    <property type="match status" value="1"/>
</dbReference>
<dbReference type="CDD" id="cd06171">
    <property type="entry name" value="Sigma70_r4"/>
    <property type="match status" value="1"/>
</dbReference>
<dbReference type="Gene3D" id="1.10.1740.10">
    <property type="match status" value="1"/>
</dbReference>